<feature type="domain" description="NlpC/P60" evidence="5">
    <location>
        <begin position="139"/>
        <end position="262"/>
    </location>
</feature>
<dbReference type="InterPro" id="IPR038765">
    <property type="entry name" value="Papain-like_cys_pep_sf"/>
</dbReference>
<dbReference type="InterPro" id="IPR051794">
    <property type="entry name" value="PG_Endopeptidase_C40"/>
</dbReference>
<comment type="similarity">
    <text evidence="1">Belongs to the peptidase C40 family.</text>
</comment>
<dbReference type="Proteomes" id="UP001169764">
    <property type="component" value="Unassembled WGS sequence"/>
</dbReference>
<reference evidence="6" key="1">
    <citation type="submission" date="2023-07" db="EMBL/GenBank/DDBJ databases">
        <authorList>
            <person name="Kim M."/>
        </authorList>
    </citation>
    <scope>NUCLEOTIDE SEQUENCE</scope>
    <source>
        <strain evidence="6">BIUV-7</strain>
    </source>
</reference>
<keyword evidence="3" id="KW-0378">Hydrolase</keyword>
<accession>A0ABT8YBG4</accession>
<evidence type="ECO:0000256" key="1">
    <source>
        <dbReference type="ARBA" id="ARBA00007074"/>
    </source>
</evidence>
<keyword evidence="4" id="KW-0788">Thiol protease</keyword>
<organism evidence="6 7">
    <name type="scientific">Sphingomonas natans</name>
    <dbReference type="NCBI Taxonomy" id="3063330"/>
    <lineage>
        <taxon>Bacteria</taxon>
        <taxon>Pseudomonadati</taxon>
        <taxon>Pseudomonadota</taxon>
        <taxon>Alphaproteobacteria</taxon>
        <taxon>Sphingomonadales</taxon>
        <taxon>Sphingomonadaceae</taxon>
        <taxon>Sphingomonas</taxon>
    </lineage>
</organism>
<evidence type="ECO:0000256" key="3">
    <source>
        <dbReference type="ARBA" id="ARBA00022801"/>
    </source>
</evidence>
<dbReference type="SUPFAM" id="SSF54001">
    <property type="entry name" value="Cysteine proteinases"/>
    <property type="match status" value="1"/>
</dbReference>
<evidence type="ECO:0000256" key="4">
    <source>
        <dbReference type="ARBA" id="ARBA00022807"/>
    </source>
</evidence>
<evidence type="ECO:0000313" key="7">
    <source>
        <dbReference type="Proteomes" id="UP001169764"/>
    </source>
</evidence>
<sequence>MADIALAQHLFAPHYAAATRCHVTAASCPIFAEPSSTARAVSQLVLGEGFDIFDVVAGWAWGRCAHDDYVGYLPVARLGPIADASHRIAVPSALVFASPDIKAPVLAHWPIGARFAGTENGAFLETEAGFVHMRHALPLDARRDLLATATALIGQPYLWGGRGGGGIDCSGLVQVACDFAGIAAPRDSDMQREGLGTKLDPDAPALPGDLVFFPGHVGLMLDETRLIHANAFAMAVAVEPLVDVVARLHQEPAPILKRRRIA</sequence>
<proteinExistence type="inferred from homology"/>
<dbReference type="RefSeq" id="WP_303543967.1">
    <property type="nucleotide sequence ID" value="NZ_JAUOTP010000007.1"/>
</dbReference>
<dbReference type="PANTHER" id="PTHR47359">
    <property type="entry name" value="PEPTIDOGLYCAN DL-ENDOPEPTIDASE CWLO"/>
    <property type="match status" value="1"/>
</dbReference>
<comment type="caution">
    <text evidence="6">The sequence shown here is derived from an EMBL/GenBank/DDBJ whole genome shotgun (WGS) entry which is preliminary data.</text>
</comment>
<dbReference type="PROSITE" id="PS51935">
    <property type="entry name" value="NLPC_P60"/>
    <property type="match status" value="1"/>
</dbReference>
<dbReference type="Pfam" id="PF00877">
    <property type="entry name" value="NLPC_P60"/>
    <property type="match status" value="1"/>
</dbReference>
<evidence type="ECO:0000313" key="6">
    <source>
        <dbReference type="EMBL" id="MDO6415676.1"/>
    </source>
</evidence>
<keyword evidence="2" id="KW-0645">Protease</keyword>
<dbReference type="PANTHER" id="PTHR47359:SF3">
    <property type="entry name" value="NLP_P60 DOMAIN-CONTAINING PROTEIN-RELATED"/>
    <property type="match status" value="1"/>
</dbReference>
<dbReference type="InterPro" id="IPR041382">
    <property type="entry name" value="SH3_16"/>
</dbReference>
<protein>
    <submittedName>
        <fullName evidence="6">NlpC/P60 family protein</fullName>
    </submittedName>
</protein>
<evidence type="ECO:0000259" key="5">
    <source>
        <dbReference type="PROSITE" id="PS51935"/>
    </source>
</evidence>
<dbReference type="Pfam" id="PF18348">
    <property type="entry name" value="SH3_16"/>
    <property type="match status" value="1"/>
</dbReference>
<dbReference type="EMBL" id="JAUOTP010000007">
    <property type="protein sequence ID" value="MDO6415676.1"/>
    <property type="molecule type" value="Genomic_DNA"/>
</dbReference>
<dbReference type="Gene3D" id="3.90.1720.10">
    <property type="entry name" value="endopeptidase domain like (from Nostoc punctiforme)"/>
    <property type="match status" value="1"/>
</dbReference>
<name>A0ABT8YBG4_9SPHN</name>
<dbReference type="InterPro" id="IPR000064">
    <property type="entry name" value="NLP_P60_dom"/>
</dbReference>
<keyword evidence="7" id="KW-1185">Reference proteome</keyword>
<gene>
    <name evidence="6" type="ORF">Q4F19_14900</name>
</gene>
<evidence type="ECO:0000256" key="2">
    <source>
        <dbReference type="ARBA" id="ARBA00022670"/>
    </source>
</evidence>